<accession>A0A2Z7A6D0</accession>
<evidence type="ECO:0000313" key="2">
    <source>
        <dbReference type="EMBL" id="KZV14535.1"/>
    </source>
</evidence>
<dbReference type="EMBL" id="KV020428">
    <property type="protein sequence ID" value="KZV14535.1"/>
    <property type="molecule type" value="Genomic_DNA"/>
</dbReference>
<evidence type="ECO:0000256" key="1">
    <source>
        <dbReference type="SAM" id="MobiDB-lite"/>
    </source>
</evidence>
<dbReference type="Proteomes" id="UP000250235">
    <property type="component" value="Unassembled WGS sequence"/>
</dbReference>
<gene>
    <name evidence="2" type="ORF">F511_42733</name>
</gene>
<feature type="compositionally biased region" description="Basic and acidic residues" evidence="1">
    <location>
        <begin position="17"/>
        <end position="26"/>
    </location>
</feature>
<reference evidence="2 3" key="1">
    <citation type="journal article" date="2015" name="Proc. Natl. Acad. Sci. U.S.A.">
        <title>The resurrection genome of Boea hygrometrica: A blueprint for survival of dehydration.</title>
        <authorList>
            <person name="Xiao L."/>
            <person name="Yang G."/>
            <person name="Zhang L."/>
            <person name="Yang X."/>
            <person name="Zhao S."/>
            <person name="Ji Z."/>
            <person name="Zhou Q."/>
            <person name="Hu M."/>
            <person name="Wang Y."/>
            <person name="Chen M."/>
            <person name="Xu Y."/>
            <person name="Jin H."/>
            <person name="Xiao X."/>
            <person name="Hu G."/>
            <person name="Bao F."/>
            <person name="Hu Y."/>
            <person name="Wan P."/>
            <person name="Li L."/>
            <person name="Deng X."/>
            <person name="Kuang T."/>
            <person name="Xiang C."/>
            <person name="Zhu J.K."/>
            <person name="Oliver M.J."/>
            <person name="He Y."/>
        </authorList>
    </citation>
    <scope>NUCLEOTIDE SEQUENCE [LARGE SCALE GENOMIC DNA]</scope>
    <source>
        <strain evidence="3">cv. XS01</strain>
    </source>
</reference>
<keyword evidence="3" id="KW-1185">Reference proteome</keyword>
<proteinExistence type="predicted"/>
<name>A0A2Z7A6D0_9LAMI</name>
<dbReference type="AlphaFoldDB" id="A0A2Z7A6D0"/>
<feature type="region of interest" description="Disordered" evidence="1">
    <location>
        <begin position="1"/>
        <end position="26"/>
    </location>
</feature>
<organism evidence="2 3">
    <name type="scientific">Dorcoceras hygrometricum</name>
    <dbReference type="NCBI Taxonomy" id="472368"/>
    <lineage>
        <taxon>Eukaryota</taxon>
        <taxon>Viridiplantae</taxon>
        <taxon>Streptophyta</taxon>
        <taxon>Embryophyta</taxon>
        <taxon>Tracheophyta</taxon>
        <taxon>Spermatophyta</taxon>
        <taxon>Magnoliopsida</taxon>
        <taxon>eudicotyledons</taxon>
        <taxon>Gunneridae</taxon>
        <taxon>Pentapetalae</taxon>
        <taxon>asterids</taxon>
        <taxon>lamiids</taxon>
        <taxon>Lamiales</taxon>
        <taxon>Gesneriaceae</taxon>
        <taxon>Didymocarpoideae</taxon>
        <taxon>Trichosporeae</taxon>
        <taxon>Loxocarpinae</taxon>
        <taxon>Dorcoceras</taxon>
    </lineage>
</organism>
<evidence type="ECO:0000313" key="3">
    <source>
        <dbReference type="Proteomes" id="UP000250235"/>
    </source>
</evidence>
<sequence length="103" mass="11672">MRRAKLKNSDGNFPTHPGKEFQHSGNEYRVDMRHYPLIPEGDADGGDDDGGAKMNSWIIILIGSILEWVFPKLIESSMETGMKMTDLSRHLTDRHPTRDPLGH</sequence>
<protein>
    <submittedName>
        <fullName evidence="2">Uncharacterized protein</fullName>
    </submittedName>
</protein>